<comment type="subcellular location">
    <subcellularLocation>
        <location evidence="4">Mitochondrion matrix</location>
        <location evidence="4">Mitochondrion nucleoid</location>
    </subcellularLocation>
    <subcellularLocation>
        <location evidence="3">Nucleus</location>
    </subcellularLocation>
</comment>
<dbReference type="InterPro" id="IPR050699">
    <property type="entry name" value="RNA-DNA_Helicase"/>
</dbReference>
<dbReference type="GO" id="GO:0045025">
    <property type="term" value="C:mitochondrial degradosome"/>
    <property type="evidence" value="ECO:0007669"/>
    <property type="project" value="TreeGrafter"/>
</dbReference>
<organism evidence="13 14">
    <name type="scientific">Trifolium pratense</name>
    <name type="common">Red clover</name>
    <dbReference type="NCBI Taxonomy" id="57577"/>
    <lineage>
        <taxon>Eukaryota</taxon>
        <taxon>Viridiplantae</taxon>
        <taxon>Streptophyta</taxon>
        <taxon>Embryophyta</taxon>
        <taxon>Tracheophyta</taxon>
        <taxon>Spermatophyta</taxon>
        <taxon>Magnoliopsida</taxon>
        <taxon>eudicotyledons</taxon>
        <taxon>Gunneridae</taxon>
        <taxon>Pentapetalae</taxon>
        <taxon>rosids</taxon>
        <taxon>fabids</taxon>
        <taxon>Fabales</taxon>
        <taxon>Fabaceae</taxon>
        <taxon>Papilionoideae</taxon>
        <taxon>50 kb inversion clade</taxon>
        <taxon>NPAAA clade</taxon>
        <taxon>Hologalegina</taxon>
        <taxon>IRL clade</taxon>
        <taxon>Trifolieae</taxon>
        <taxon>Trifolium</taxon>
    </lineage>
</organism>
<keyword evidence="8 13" id="KW-0347">Helicase</keyword>
<keyword evidence="6" id="KW-0547">Nucleotide-binding</keyword>
<keyword evidence="9" id="KW-0067">ATP-binding</keyword>
<dbReference type="GO" id="GO:0005524">
    <property type="term" value="F:ATP binding"/>
    <property type="evidence" value="ECO:0007669"/>
    <property type="project" value="UniProtKB-KW"/>
</dbReference>
<dbReference type="PANTHER" id="PTHR12131">
    <property type="entry name" value="ATP-DEPENDENT RNA AND DNA HELICASE"/>
    <property type="match status" value="1"/>
</dbReference>
<dbReference type="GO" id="GO:0042645">
    <property type="term" value="C:mitochondrial nucleoid"/>
    <property type="evidence" value="ECO:0007669"/>
    <property type="project" value="UniProtKB-SubCell"/>
</dbReference>
<keyword evidence="11" id="KW-0496">Mitochondrion</keyword>
<keyword evidence="11" id="KW-1135">Mitochondrion nucleoid</keyword>
<reference evidence="13 14" key="1">
    <citation type="journal article" date="2014" name="Am. J. Bot.">
        <title>Genome assembly and annotation for red clover (Trifolium pratense; Fabaceae).</title>
        <authorList>
            <person name="Istvanek J."/>
            <person name="Jaros M."/>
            <person name="Krenek A."/>
            <person name="Repkova J."/>
        </authorList>
    </citation>
    <scope>NUCLEOTIDE SEQUENCE [LARGE SCALE GENOMIC DNA]</scope>
    <source>
        <strain evidence="14">cv. Tatra</strain>
        <tissue evidence="13">Young leaves</tissue>
    </source>
</reference>
<gene>
    <name evidence="13" type="ORF">L195_g002657</name>
</gene>
<evidence type="ECO:0000313" key="14">
    <source>
        <dbReference type="Proteomes" id="UP000236291"/>
    </source>
</evidence>
<evidence type="ECO:0000256" key="2">
    <source>
        <dbReference type="ARBA" id="ARBA00001946"/>
    </source>
</evidence>
<evidence type="ECO:0000256" key="5">
    <source>
        <dbReference type="ARBA" id="ARBA00011661"/>
    </source>
</evidence>
<dbReference type="Pfam" id="PF18147">
    <property type="entry name" value="Suv3_C_1"/>
    <property type="match status" value="1"/>
</dbReference>
<dbReference type="GO" id="GO:0016787">
    <property type="term" value="F:hydrolase activity"/>
    <property type="evidence" value="ECO:0007669"/>
    <property type="project" value="UniProtKB-KW"/>
</dbReference>
<evidence type="ECO:0000256" key="10">
    <source>
        <dbReference type="ARBA" id="ARBA00023242"/>
    </source>
</evidence>
<dbReference type="Pfam" id="PF12513">
    <property type="entry name" value="SUV3_C"/>
    <property type="match status" value="1"/>
</dbReference>
<dbReference type="Pfam" id="PF22527">
    <property type="entry name" value="DEXQc_Suv3"/>
    <property type="match status" value="1"/>
</dbReference>
<dbReference type="FunFam" id="3.40.50.300:FF:001109">
    <property type="entry name" value="ATP-dependent RNA helicase suv3, mitochondrial"/>
    <property type="match status" value="1"/>
</dbReference>
<comment type="cofactor">
    <cofactor evidence="2">
        <name>Mg(2+)</name>
        <dbReference type="ChEBI" id="CHEBI:18420"/>
    </cofactor>
</comment>
<dbReference type="FunFam" id="1.20.58.1080:FF:000003">
    <property type="entry name" value="DExH-box ATP-dependent RNA helicase DExH16 mitochondrial"/>
    <property type="match status" value="1"/>
</dbReference>
<dbReference type="CDD" id="cd18805">
    <property type="entry name" value="SF2_C_suv3"/>
    <property type="match status" value="1"/>
</dbReference>
<keyword evidence="7" id="KW-0378">Hydrolase</keyword>
<evidence type="ECO:0000256" key="1">
    <source>
        <dbReference type="ARBA" id="ARBA00001936"/>
    </source>
</evidence>
<dbReference type="InterPro" id="IPR001650">
    <property type="entry name" value="Helicase_C-like"/>
</dbReference>
<evidence type="ECO:0000256" key="4">
    <source>
        <dbReference type="ARBA" id="ARBA00004436"/>
    </source>
</evidence>
<dbReference type="Gene3D" id="3.40.50.300">
    <property type="entry name" value="P-loop containing nucleotide triphosphate hydrolases"/>
    <property type="match status" value="2"/>
</dbReference>
<comment type="caution">
    <text evidence="13">The sequence shown here is derived from an EMBL/GenBank/DDBJ whole genome shotgun (WGS) entry which is preliminary data.</text>
</comment>
<dbReference type="SUPFAM" id="SSF52540">
    <property type="entry name" value="P-loop containing nucleoside triphosphate hydrolases"/>
    <property type="match status" value="1"/>
</dbReference>
<dbReference type="GO" id="GO:0000965">
    <property type="term" value="P:mitochondrial RNA 3'-end processing"/>
    <property type="evidence" value="ECO:0007669"/>
    <property type="project" value="TreeGrafter"/>
</dbReference>
<evidence type="ECO:0000256" key="8">
    <source>
        <dbReference type="ARBA" id="ARBA00022806"/>
    </source>
</evidence>
<reference evidence="13 14" key="2">
    <citation type="journal article" date="2017" name="Front. Plant Sci.">
        <title>Gene Classification and Mining of Molecular Markers Useful in Red Clover (Trifolium pratense) Breeding.</title>
        <authorList>
            <person name="Istvanek J."/>
            <person name="Dluhosova J."/>
            <person name="Dluhos P."/>
            <person name="Patkova L."/>
            <person name="Nedelnik J."/>
            <person name="Repkova J."/>
        </authorList>
    </citation>
    <scope>NUCLEOTIDE SEQUENCE [LARGE SCALE GENOMIC DNA]</scope>
    <source>
        <strain evidence="14">cv. Tatra</strain>
        <tissue evidence="13">Young leaves</tissue>
    </source>
</reference>
<dbReference type="Pfam" id="PF00271">
    <property type="entry name" value="Helicase_C"/>
    <property type="match status" value="1"/>
</dbReference>
<feature type="domain" description="Helicase C-terminal" evidence="12">
    <location>
        <begin position="211"/>
        <end position="372"/>
    </location>
</feature>
<dbReference type="Gene3D" id="1.20.58.1080">
    <property type="match status" value="1"/>
</dbReference>
<dbReference type="STRING" id="57577.A0A2K3NT29"/>
<dbReference type="AlphaFoldDB" id="A0A2K3NT29"/>
<comment type="cofactor">
    <cofactor evidence="1">
        <name>Mn(2+)</name>
        <dbReference type="ChEBI" id="CHEBI:29035"/>
    </cofactor>
</comment>
<dbReference type="InterPro" id="IPR041082">
    <property type="entry name" value="Suv3_C_1"/>
</dbReference>
<dbReference type="PANTHER" id="PTHR12131:SF1">
    <property type="entry name" value="ATP-DEPENDENT RNA HELICASE SUPV3L1, MITOCHONDRIAL-RELATED"/>
    <property type="match status" value="1"/>
</dbReference>
<evidence type="ECO:0000256" key="9">
    <source>
        <dbReference type="ARBA" id="ARBA00022840"/>
    </source>
</evidence>
<dbReference type="InterPro" id="IPR027417">
    <property type="entry name" value="P-loop_NTPase"/>
</dbReference>
<dbReference type="Gene3D" id="1.20.272.40">
    <property type="match status" value="1"/>
</dbReference>
<name>A0A2K3NT29_TRIPR</name>
<evidence type="ECO:0000256" key="7">
    <source>
        <dbReference type="ARBA" id="ARBA00022801"/>
    </source>
</evidence>
<dbReference type="EMBL" id="ASHM01001183">
    <property type="protein sequence ID" value="PNY06194.1"/>
    <property type="molecule type" value="Genomic_DNA"/>
</dbReference>
<dbReference type="SMART" id="SM00490">
    <property type="entry name" value="HELICc"/>
    <property type="match status" value="1"/>
</dbReference>
<dbReference type="GO" id="GO:0004386">
    <property type="term" value="F:helicase activity"/>
    <property type="evidence" value="ECO:0007669"/>
    <property type="project" value="UniProtKB-KW"/>
</dbReference>
<accession>A0A2K3NT29</accession>
<sequence>MASIFIRRNCNILSRSISGNYKEPFCPKFQFKFEFLGYDVSRIHPYSRSYGSGSVRNDITDMTCPHTWYPQARRKRRKVFLHVGPTNSGKTYQALKQLQTSASGIYCGPLRLLAWEVAKRLNKANVPCDLITGQEREEVEGANHKAVTVEMADVSTDYKCAVIDEIQASIAADELHLCGDPAAVPLIQEILDITGDEVEVQYYKRLSPLVPMKAPLRSLSEIRNGDCIVTFSRRDIYKLKKRIEREGKHLCSVVYGSLPPETRTRQASMFNDASSEFDVLVASDAIGMGLNLNISRIIFSTMQKFDGFEMRDLTVSEIKQIAGRAGRYGSNFPQGEVTCMYVDDLPLLHSSLDSPSPILERAGLLPSFDLLYMYSRLHPQIGFYQVMEHFIDNAKLSEKYFFVNCEQVLKVAAVIDELPLELRDKYLFCISPVDMDDEISSQGLIQFAENYAKKGLVRLREIFTPGTLRVPKTPSALKELESIHKVLDLYVWLSFRLDESFPDHELASSQKALCSMLIEEFLDRCGWQKPVAGRLPKTIVNLSSSDPYHDEVIVVGDAKLQCNVDDFWHGSANTAYSGQKIIEKVAVEILKISGMKIVWWFFKGEREEFNGGIFATKGSQTTAVECPNSGWPVVKEKEEK</sequence>
<comment type="subunit">
    <text evidence="5">Homodimer; in free form. Component of the mitochondrial degradosome (mtEXO) complex which is a heteropentamer containing 2 copies of SUPV3L1 and 3 copies of PNPT1.</text>
</comment>
<evidence type="ECO:0000256" key="11">
    <source>
        <dbReference type="ARBA" id="ARBA00023271"/>
    </source>
</evidence>
<keyword evidence="10" id="KW-0539">Nucleus</keyword>
<evidence type="ECO:0000259" key="12">
    <source>
        <dbReference type="PROSITE" id="PS51194"/>
    </source>
</evidence>
<dbReference type="GO" id="GO:0005634">
    <property type="term" value="C:nucleus"/>
    <property type="evidence" value="ECO:0007669"/>
    <property type="project" value="UniProtKB-SubCell"/>
</dbReference>
<dbReference type="InterPro" id="IPR055206">
    <property type="entry name" value="DEXQc_SUV3"/>
</dbReference>
<dbReference type="FunFam" id="3.40.50.300:FF:003871">
    <property type="entry name" value="DExH-box ATP-dependent RNA helicase DExH18 mitochondrial"/>
    <property type="match status" value="1"/>
</dbReference>
<dbReference type="Proteomes" id="UP000236291">
    <property type="component" value="Unassembled WGS sequence"/>
</dbReference>
<dbReference type="FunFam" id="1.20.272.40:FF:000002">
    <property type="entry name" value="ATP-dependent RNA helicase SUV3, mitochondrial"/>
    <property type="match status" value="1"/>
</dbReference>
<dbReference type="PROSITE" id="PS51194">
    <property type="entry name" value="HELICASE_CTER"/>
    <property type="match status" value="1"/>
</dbReference>
<protein>
    <submittedName>
        <fullName evidence="13">ATP-dependent RNA helicase mitochondrial-like</fullName>
    </submittedName>
</protein>
<evidence type="ECO:0000256" key="6">
    <source>
        <dbReference type="ARBA" id="ARBA00022741"/>
    </source>
</evidence>
<dbReference type="InterPro" id="IPR022192">
    <property type="entry name" value="SUV3_C"/>
</dbReference>
<proteinExistence type="predicted"/>
<evidence type="ECO:0000256" key="3">
    <source>
        <dbReference type="ARBA" id="ARBA00004123"/>
    </source>
</evidence>
<evidence type="ECO:0000313" key="13">
    <source>
        <dbReference type="EMBL" id="PNY06194.1"/>
    </source>
</evidence>